<dbReference type="InParanoid" id="A0A068VJD9"/>
<dbReference type="Gene3D" id="3.40.50.720">
    <property type="entry name" value="NAD(P)-binding Rossmann-like Domain"/>
    <property type="match status" value="1"/>
</dbReference>
<evidence type="ECO:0000313" key="2">
    <source>
        <dbReference type="Proteomes" id="UP000295252"/>
    </source>
</evidence>
<evidence type="ECO:0000313" key="1">
    <source>
        <dbReference type="EMBL" id="CDP20674.1"/>
    </source>
</evidence>
<dbReference type="AlphaFoldDB" id="A0A068VJD9"/>
<sequence length="63" mass="6870">MDVKSKILIIGGTGNIGKYLVEASAKWMTVLTACLMIWIPSWPQLNSGQCKTNHILLVSLVLA</sequence>
<keyword evidence="2" id="KW-1185">Reference proteome</keyword>
<dbReference type="Gramene" id="CDP20674">
    <property type="protein sequence ID" value="CDP20674"/>
    <property type="gene ID" value="GSCOC_T00006310001"/>
</dbReference>
<accession>A0A068VJD9</accession>
<dbReference type="SUPFAM" id="SSF51735">
    <property type="entry name" value="NAD(P)-binding Rossmann-fold domains"/>
    <property type="match status" value="1"/>
</dbReference>
<dbReference type="EMBL" id="HG740602">
    <property type="protein sequence ID" value="CDP20674.1"/>
    <property type="molecule type" value="Genomic_DNA"/>
</dbReference>
<name>A0A068VJD9_COFCA</name>
<protein>
    <submittedName>
        <fullName evidence="1">DH200=94 genomic scaffold, scaffold_1518</fullName>
    </submittedName>
</protein>
<proteinExistence type="predicted"/>
<gene>
    <name evidence="1" type="ORF">GSCOC_T00006310001</name>
</gene>
<organism evidence="1 2">
    <name type="scientific">Coffea canephora</name>
    <name type="common">Robusta coffee</name>
    <dbReference type="NCBI Taxonomy" id="49390"/>
    <lineage>
        <taxon>Eukaryota</taxon>
        <taxon>Viridiplantae</taxon>
        <taxon>Streptophyta</taxon>
        <taxon>Embryophyta</taxon>
        <taxon>Tracheophyta</taxon>
        <taxon>Spermatophyta</taxon>
        <taxon>Magnoliopsida</taxon>
        <taxon>eudicotyledons</taxon>
        <taxon>Gunneridae</taxon>
        <taxon>Pentapetalae</taxon>
        <taxon>asterids</taxon>
        <taxon>lamiids</taxon>
        <taxon>Gentianales</taxon>
        <taxon>Rubiaceae</taxon>
        <taxon>Ixoroideae</taxon>
        <taxon>Gardenieae complex</taxon>
        <taxon>Bertiereae - Coffeeae clade</taxon>
        <taxon>Coffeeae</taxon>
        <taxon>Coffea</taxon>
    </lineage>
</organism>
<reference evidence="2" key="1">
    <citation type="journal article" date="2014" name="Science">
        <title>The coffee genome provides insight into the convergent evolution of caffeine biosynthesis.</title>
        <authorList>
            <person name="Denoeud F."/>
            <person name="Carretero-Paulet L."/>
            <person name="Dereeper A."/>
            <person name="Droc G."/>
            <person name="Guyot R."/>
            <person name="Pietrella M."/>
            <person name="Zheng C."/>
            <person name="Alberti A."/>
            <person name="Anthony F."/>
            <person name="Aprea G."/>
            <person name="Aury J.M."/>
            <person name="Bento P."/>
            <person name="Bernard M."/>
            <person name="Bocs S."/>
            <person name="Campa C."/>
            <person name="Cenci A."/>
            <person name="Combes M.C."/>
            <person name="Crouzillat D."/>
            <person name="Da Silva C."/>
            <person name="Daddiego L."/>
            <person name="De Bellis F."/>
            <person name="Dussert S."/>
            <person name="Garsmeur O."/>
            <person name="Gayraud T."/>
            <person name="Guignon V."/>
            <person name="Jahn K."/>
            <person name="Jamilloux V."/>
            <person name="Joet T."/>
            <person name="Labadie K."/>
            <person name="Lan T."/>
            <person name="Leclercq J."/>
            <person name="Lepelley M."/>
            <person name="Leroy T."/>
            <person name="Li L.T."/>
            <person name="Librado P."/>
            <person name="Lopez L."/>
            <person name="Munoz A."/>
            <person name="Noel B."/>
            <person name="Pallavicini A."/>
            <person name="Perrotta G."/>
            <person name="Poncet V."/>
            <person name="Pot D."/>
            <person name="Priyono X."/>
            <person name="Rigoreau M."/>
            <person name="Rouard M."/>
            <person name="Rozas J."/>
            <person name="Tranchant-Dubreuil C."/>
            <person name="VanBuren R."/>
            <person name="Zhang Q."/>
            <person name="Andrade A.C."/>
            <person name="Argout X."/>
            <person name="Bertrand B."/>
            <person name="de Kochko A."/>
            <person name="Graziosi G."/>
            <person name="Henry R.J."/>
            <person name="Jayarama X."/>
            <person name="Ming R."/>
            <person name="Nagai C."/>
            <person name="Rounsley S."/>
            <person name="Sankoff D."/>
            <person name="Giuliano G."/>
            <person name="Albert V.A."/>
            <person name="Wincker P."/>
            <person name="Lashermes P."/>
        </authorList>
    </citation>
    <scope>NUCLEOTIDE SEQUENCE [LARGE SCALE GENOMIC DNA]</scope>
    <source>
        <strain evidence="2">cv. DH200-94</strain>
    </source>
</reference>
<dbReference type="Proteomes" id="UP000295252">
    <property type="component" value="Unassembled WGS sequence"/>
</dbReference>
<dbReference type="InterPro" id="IPR036291">
    <property type="entry name" value="NAD(P)-bd_dom_sf"/>
</dbReference>